<sequence>MNGSPNSLFGDDDPGRPPPELPDGAALVRGWLTPHQQRWLVAQYRRWAAGPVPPHSARIGEHRMSVRTVCLGWHWRPYRYSRDAVDVNGRRVLGFPDWMVRLGRQALTAAGDPSAERYTPDTALVNYYDAGARMGMHQDRDEVSREPVVSLSIGDTARFRFGNTENRSRPYRDFDLESGDLFVFGGPLRLAYHGVQRIHPGTAPDDCGLAAGRINITMRVTGLSE</sequence>
<evidence type="ECO:0000256" key="5">
    <source>
        <dbReference type="ARBA" id="ARBA00023004"/>
    </source>
</evidence>
<evidence type="ECO:0000256" key="1">
    <source>
        <dbReference type="ARBA" id="ARBA00001954"/>
    </source>
</evidence>
<dbReference type="InterPro" id="IPR037151">
    <property type="entry name" value="AlkB-like_sf"/>
</dbReference>
<evidence type="ECO:0000256" key="2">
    <source>
        <dbReference type="ARBA" id="ARBA00022723"/>
    </source>
</evidence>
<dbReference type="InterPro" id="IPR005123">
    <property type="entry name" value="Oxoglu/Fe-dep_dioxygenase_dom"/>
</dbReference>
<evidence type="ECO:0000256" key="3">
    <source>
        <dbReference type="ARBA" id="ARBA00022964"/>
    </source>
</evidence>
<keyword evidence="5" id="KW-0408">Iron</keyword>
<name>A0ABP5UYG9_9ACTN</name>
<feature type="region of interest" description="Disordered" evidence="6">
    <location>
        <begin position="1"/>
        <end position="23"/>
    </location>
</feature>
<dbReference type="PANTHER" id="PTHR16557:SF2">
    <property type="entry name" value="NUCLEIC ACID DIOXYGENASE ALKBH1"/>
    <property type="match status" value="1"/>
</dbReference>
<dbReference type="SUPFAM" id="SSF51197">
    <property type="entry name" value="Clavaminate synthase-like"/>
    <property type="match status" value="1"/>
</dbReference>
<dbReference type="GO" id="GO:0051213">
    <property type="term" value="F:dioxygenase activity"/>
    <property type="evidence" value="ECO:0007669"/>
    <property type="project" value="UniProtKB-KW"/>
</dbReference>
<reference evidence="9" key="1">
    <citation type="journal article" date="2019" name="Int. J. Syst. Evol. Microbiol.">
        <title>The Global Catalogue of Microorganisms (GCM) 10K type strain sequencing project: providing services to taxonomists for standard genome sequencing and annotation.</title>
        <authorList>
            <consortium name="The Broad Institute Genomics Platform"/>
            <consortium name="The Broad Institute Genome Sequencing Center for Infectious Disease"/>
            <person name="Wu L."/>
            <person name="Ma J."/>
        </authorList>
    </citation>
    <scope>NUCLEOTIDE SEQUENCE [LARGE SCALE GENOMIC DNA]</scope>
    <source>
        <strain evidence="9">JCM 16227</strain>
    </source>
</reference>
<keyword evidence="4" id="KW-0560">Oxidoreductase</keyword>
<feature type="domain" description="Fe2OG dioxygenase" evidence="7">
    <location>
        <begin position="119"/>
        <end position="222"/>
    </location>
</feature>
<protein>
    <submittedName>
        <fullName evidence="8">Alpha-ketoglutarate-dependent dioxygenase AlkB</fullName>
    </submittedName>
</protein>
<dbReference type="PROSITE" id="PS51471">
    <property type="entry name" value="FE2OG_OXY"/>
    <property type="match status" value="1"/>
</dbReference>
<dbReference type="EMBL" id="BAAARB010000018">
    <property type="protein sequence ID" value="GAA2387966.1"/>
    <property type="molecule type" value="Genomic_DNA"/>
</dbReference>
<keyword evidence="3 8" id="KW-0223">Dioxygenase</keyword>
<keyword evidence="2" id="KW-0479">Metal-binding</keyword>
<evidence type="ECO:0000313" key="9">
    <source>
        <dbReference type="Proteomes" id="UP001501170"/>
    </source>
</evidence>
<comment type="caution">
    <text evidence="8">The sequence shown here is derived from an EMBL/GenBank/DDBJ whole genome shotgun (WGS) entry which is preliminary data.</text>
</comment>
<dbReference type="PANTHER" id="PTHR16557">
    <property type="entry name" value="ALKYLATED DNA REPAIR PROTEIN ALKB-RELATED"/>
    <property type="match status" value="1"/>
</dbReference>
<organism evidence="8 9">
    <name type="scientific">Gordonia cholesterolivorans</name>
    <dbReference type="NCBI Taxonomy" id="559625"/>
    <lineage>
        <taxon>Bacteria</taxon>
        <taxon>Bacillati</taxon>
        <taxon>Actinomycetota</taxon>
        <taxon>Actinomycetes</taxon>
        <taxon>Mycobacteriales</taxon>
        <taxon>Gordoniaceae</taxon>
        <taxon>Gordonia</taxon>
    </lineage>
</organism>
<evidence type="ECO:0000256" key="4">
    <source>
        <dbReference type="ARBA" id="ARBA00023002"/>
    </source>
</evidence>
<gene>
    <name evidence="8" type="ORF">GCM10009855_30150</name>
</gene>
<dbReference type="RefSeq" id="WP_372452528.1">
    <property type="nucleotide sequence ID" value="NZ_BAAARB010000018.1"/>
</dbReference>
<dbReference type="InterPro" id="IPR004574">
    <property type="entry name" value="Alkb"/>
</dbReference>
<dbReference type="Proteomes" id="UP001501170">
    <property type="component" value="Unassembled WGS sequence"/>
</dbReference>
<evidence type="ECO:0000313" key="8">
    <source>
        <dbReference type="EMBL" id="GAA2387966.1"/>
    </source>
</evidence>
<evidence type="ECO:0000259" key="7">
    <source>
        <dbReference type="PROSITE" id="PS51471"/>
    </source>
</evidence>
<comment type="cofactor">
    <cofactor evidence="1">
        <name>Fe(2+)</name>
        <dbReference type="ChEBI" id="CHEBI:29033"/>
    </cofactor>
</comment>
<dbReference type="Gene3D" id="2.60.120.590">
    <property type="entry name" value="Alpha-ketoglutarate-dependent dioxygenase AlkB-like"/>
    <property type="match status" value="1"/>
</dbReference>
<proteinExistence type="predicted"/>
<dbReference type="InterPro" id="IPR027450">
    <property type="entry name" value="AlkB-like"/>
</dbReference>
<dbReference type="Pfam" id="PF13532">
    <property type="entry name" value="2OG-FeII_Oxy_2"/>
    <property type="match status" value="1"/>
</dbReference>
<keyword evidence="9" id="KW-1185">Reference proteome</keyword>
<evidence type="ECO:0000256" key="6">
    <source>
        <dbReference type="SAM" id="MobiDB-lite"/>
    </source>
</evidence>
<accession>A0ABP5UYG9</accession>